<protein>
    <submittedName>
        <fullName evidence="4">Uncharacterized protein</fullName>
    </submittedName>
</protein>
<proteinExistence type="predicted"/>
<evidence type="ECO:0000259" key="2">
    <source>
        <dbReference type="Pfam" id="PF01548"/>
    </source>
</evidence>
<dbReference type="PANTHER" id="PTHR33055">
    <property type="entry name" value="TRANSPOSASE FOR INSERTION SEQUENCE ELEMENT IS1111A"/>
    <property type="match status" value="1"/>
</dbReference>
<organism evidence="4 5">
    <name type="scientific">Candidatus Viridilinea mediisalina</name>
    <dbReference type="NCBI Taxonomy" id="2024553"/>
    <lineage>
        <taxon>Bacteria</taxon>
        <taxon>Bacillati</taxon>
        <taxon>Chloroflexota</taxon>
        <taxon>Chloroflexia</taxon>
        <taxon>Chloroflexales</taxon>
        <taxon>Chloroflexineae</taxon>
        <taxon>Oscillochloridaceae</taxon>
        <taxon>Candidatus Viridilinea</taxon>
    </lineage>
</organism>
<feature type="coiled-coil region" evidence="1">
    <location>
        <begin position="174"/>
        <end position="201"/>
    </location>
</feature>
<dbReference type="EMBL" id="NQWI01000022">
    <property type="protein sequence ID" value="PDW03745.1"/>
    <property type="molecule type" value="Genomic_DNA"/>
</dbReference>
<sequence length="343" mass="37414">MTTTAPVAYTSFVGVDIAAETATAVWKGPDGTISHSMTFDQTPSGMKLFLAKLATDHVVPAETLVVMEATGTYWMRLAVTLHETGYAVAVINPAQAHAFAKALLKRIKTDPVDADILRRLAETLQPARWNPPPAVYHDLIQRLAQRDDLMLVCQQLVNQLHALDHMPVVVASVRTRLETLIATLTKEVKTLEEEIAPILEQDAQWAAAADRLQSIPGVGVLTAAWMMVLTLNFTLCPSADAAASYAGLTPNAYRSGTSVQRRATIGHGGNRRLRTALYLATLSGAQHNPILAEMYTRLRAEGKPKKVARCAVARKLIRIAWAVVTKKQRFDPAQHVTQTARAS</sequence>
<keyword evidence="5" id="KW-1185">Reference proteome</keyword>
<name>A0A2A6RLE8_9CHLR</name>
<dbReference type="OrthoDB" id="162572at2"/>
<evidence type="ECO:0000259" key="3">
    <source>
        <dbReference type="Pfam" id="PF02371"/>
    </source>
</evidence>
<dbReference type="GO" id="GO:0003677">
    <property type="term" value="F:DNA binding"/>
    <property type="evidence" value="ECO:0007669"/>
    <property type="project" value="InterPro"/>
</dbReference>
<dbReference type="Pfam" id="PF01548">
    <property type="entry name" value="DEDD_Tnp_IS110"/>
    <property type="match status" value="1"/>
</dbReference>
<dbReference type="PANTHER" id="PTHR33055:SF3">
    <property type="entry name" value="PUTATIVE TRANSPOSASE FOR IS117-RELATED"/>
    <property type="match status" value="1"/>
</dbReference>
<reference evidence="5" key="1">
    <citation type="submission" date="2017-08" db="EMBL/GenBank/DDBJ databases">
        <authorList>
            <person name="Grouzdev D.S."/>
            <person name="Gaisin V.A."/>
            <person name="Rysina M.S."/>
            <person name="Gorlenko V.M."/>
        </authorList>
    </citation>
    <scope>NUCLEOTIDE SEQUENCE [LARGE SCALE GENOMIC DNA]</scope>
    <source>
        <strain evidence="5">Kir15-3F</strain>
    </source>
</reference>
<dbReference type="Pfam" id="PF02371">
    <property type="entry name" value="Transposase_20"/>
    <property type="match status" value="1"/>
</dbReference>
<dbReference type="GO" id="GO:0004803">
    <property type="term" value="F:transposase activity"/>
    <property type="evidence" value="ECO:0007669"/>
    <property type="project" value="InterPro"/>
</dbReference>
<dbReference type="NCBIfam" id="NF033542">
    <property type="entry name" value="transpos_IS110"/>
    <property type="match status" value="1"/>
</dbReference>
<dbReference type="AlphaFoldDB" id="A0A2A6RLE8"/>
<feature type="domain" description="Transposase IS116/IS110/IS902 C-terminal" evidence="3">
    <location>
        <begin position="210"/>
        <end position="295"/>
    </location>
</feature>
<dbReference type="GO" id="GO:0006313">
    <property type="term" value="P:DNA transposition"/>
    <property type="evidence" value="ECO:0007669"/>
    <property type="project" value="InterPro"/>
</dbReference>
<dbReference type="RefSeq" id="WP_097643398.1">
    <property type="nucleotide sequence ID" value="NZ_NQWI01000022.1"/>
</dbReference>
<dbReference type="InterPro" id="IPR002525">
    <property type="entry name" value="Transp_IS110-like_N"/>
</dbReference>
<feature type="domain" description="Transposase IS110-like N-terminal" evidence="2">
    <location>
        <begin position="13"/>
        <end position="163"/>
    </location>
</feature>
<keyword evidence="1" id="KW-0175">Coiled coil</keyword>
<evidence type="ECO:0000256" key="1">
    <source>
        <dbReference type="SAM" id="Coils"/>
    </source>
</evidence>
<evidence type="ECO:0000313" key="5">
    <source>
        <dbReference type="Proteomes" id="UP000220527"/>
    </source>
</evidence>
<comment type="caution">
    <text evidence="4">The sequence shown here is derived from an EMBL/GenBank/DDBJ whole genome shotgun (WGS) entry which is preliminary data.</text>
</comment>
<dbReference type="Proteomes" id="UP000220527">
    <property type="component" value="Unassembled WGS sequence"/>
</dbReference>
<accession>A0A2A6RLE8</accession>
<gene>
    <name evidence="4" type="ORF">CJ255_07120</name>
</gene>
<evidence type="ECO:0000313" key="4">
    <source>
        <dbReference type="EMBL" id="PDW03745.1"/>
    </source>
</evidence>
<dbReference type="InterPro" id="IPR047650">
    <property type="entry name" value="Transpos_IS110"/>
</dbReference>
<dbReference type="InterPro" id="IPR003346">
    <property type="entry name" value="Transposase_20"/>
</dbReference>